<dbReference type="GO" id="GO:0002939">
    <property type="term" value="P:tRNA N1-guanine methylation"/>
    <property type="evidence" value="ECO:0000318"/>
    <property type="project" value="GO_Central"/>
</dbReference>
<dbReference type="GO" id="GO:0052906">
    <property type="term" value="F:tRNA (guanine(37)-N1)-methyltransferase activity"/>
    <property type="evidence" value="ECO:0007669"/>
    <property type="project" value="UniProtKB-EC"/>
</dbReference>
<comment type="similarity">
    <text evidence="1">Belongs to the class I-like SAM-binding methyltransferase superfamily. TRM5/TYW2 family.</text>
</comment>
<dbReference type="EMBL" id="CM000642">
    <property type="protein sequence ID" value="EED91967.1"/>
    <property type="molecule type" value="Genomic_DNA"/>
</dbReference>
<feature type="domain" description="SAM-dependent methyltransferase TRM5/TYW2-type" evidence="8">
    <location>
        <begin position="118"/>
        <end position="376"/>
    </location>
</feature>
<dbReference type="InterPro" id="IPR029063">
    <property type="entry name" value="SAM-dependent_MTases_sf"/>
</dbReference>
<dbReference type="HOGENOM" id="CLU_022610_2_0_1"/>
<dbReference type="SUPFAM" id="SSF53335">
    <property type="entry name" value="S-adenosyl-L-methionine-dependent methyltransferases"/>
    <property type="match status" value="1"/>
</dbReference>
<dbReference type="PANTHER" id="PTHR23245:SF43">
    <property type="entry name" value="TRNA (GUANINE(37)-N1)-METHYLTRANSFERASE 2"/>
    <property type="match status" value="1"/>
</dbReference>
<name>B8C2L3_THAPS</name>
<dbReference type="Pfam" id="PF25133">
    <property type="entry name" value="TYW2_N_2"/>
    <property type="match status" value="1"/>
</dbReference>
<dbReference type="Gene3D" id="3.30.300.110">
    <property type="entry name" value="Met-10+ protein-like domains"/>
    <property type="match status" value="1"/>
</dbReference>
<dbReference type="InterPro" id="IPR056743">
    <property type="entry name" value="TRM5-TYW2-like_MTfase"/>
</dbReference>
<evidence type="ECO:0000256" key="7">
    <source>
        <dbReference type="ARBA" id="ARBA00047783"/>
    </source>
</evidence>
<dbReference type="KEGG" id="tps:THAPSDRAFT_22685"/>
<reference evidence="9 10" key="1">
    <citation type="journal article" date="2004" name="Science">
        <title>The genome of the diatom Thalassiosira pseudonana: ecology, evolution, and metabolism.</title>
        <authorList>
            <person name="Armbrust E.V."/>
            <person name="Berges J.A."/>
            <person name="Bowler C."/>
            <person name="Green B.R."/>
            <person name="Martinez D."/>
            <person name="Putnam N.H."/>
            <person name="Zhou S."/>
            <person name="Allen A.E."/>
            <person name="Apt K.E."/>
            <person name="Bechner M."/>
            <person name="Brzezinski M.A."/>
            <person name="Chaal B.K."/>
            <person name="Chiovitti A."/>
            <person name="Davis A.K."/>
            <person name="Demarest M.S."/>
            <person name="Detter J.C."/>
            <person name="Glavina T."/>
            <person name="Goodstein D."/>
            <person name="Hadi M.Z."/>
            <person name="Hellsten U."/>
            <person name="Hildebrand M."/>
            <person name="Jenkins B.D."/>
            <person name="Jurka J."/>
            <person name="Kapitonov V.V."/>
            <person name="Kroger N."/>
            <person name="Lau W.W."/>
            <person name="Lane T.W."/>
            <person name="Larimer F.W."/>
            <person name="Lippmeier J.C."/>
            <person name="Lucas S."/>
            <person name="Medina M."/>
            <person name="Montsant A."/>
            <person name="Obornik M."/>
            <person name="Parker M.S."/>
            <person name="Palenik B."/>
            <person name="Pazour G.J."/>
            <person name="Richardson P.M."/>
            <person name="Rynearson T.A."/>
            <person name="Saito M.A."/>
            <person name="Schwartz D.C."/>
            <person name="Thamatrakoln K."/>
            <person name="Valentin K."/>
            <person name="Vardi A."/>
            <person name="Wilkerson F.P."/>
            <person name="Rokhsar D.S."/>
        </authorList>
    </citation>
    <scope>NUCLEOTIDE SEQUENCE [LARGE SCALE GENOMIC DNA]</scope>
    <source>
        <strain evidence="9 10">CCMP1335</strain>
    </source>
</reference>
<evidence type="ECO:0000256" key="4">
    <source>
        <dbReference type="ARBA" id="ARBA00022679"/>
    </source>
</evidence>
<evidence type="ECO:0000256" key="6">
    <source>
        <dbReference type="ARBA" id="ARBA00022694"/>
    </source>
</evidence>
<dbReference type="GO" id="GO:0005739">
    <property type="term" value="C:mitochondrion"/>
    <property type="evidence" value="ECO:0007669"/>
    <property type="project" value="GOC"/>
</dbReference>
<evidence type="ECO:0000256" key="1">
    <source>
        <dbReference type="ARBA" id="ARBA00009775"/>
    </source>
</evidence>
<protein>
    <recommendedName>
        <fullName evidence="8">SAM-dependent methyltransferase TRM5/TYW2-type domain-containing protein</fullName>
    </recommendedName>
</protein>
<dbReference type="GeneID" id="7449613"/>
<dbReference type="eggNOG" id="KOG2078">
    <property type="taxonomic scope" value="Eukaryota"/>
</dbReference>
<dbReference type="PANTHER" id="PTHR23245">
    <property type="entry name" value="TRNA METHYLTRANSFERASE"/>
    <property type="match status" value="1"/>
</dbReference>
<dbReference type="STRING" id="35128.B8C2L3"/>
<dbReference type="PROSITE" id="PS51684">
    <property type="entry name" value="SAM_MT_TRM5_TYW2"/>
    <property type="match status" value="1"/>
</dbReference>
<evidence type="ECO:0000313" key="10">
    <source>
        <dbReference type="Proteomes" id="UP000001449"/>
    </source>
</evidence>
<keyword evidence="6" id="KW-0819">tRNA processing</keyword>
<dbReference type="InterPro" id="IPR030382">
    <property type="entry name" value="MeTrfase_TRM5/TYW2"/>
</dbReference>
<keyword evidence="5" id="KW-0949">S-adenosyl-L-methionine</keyword>
<dbReference type="PaxDb" id="35128-Thaps22685"/>
<evidence type="ECO:0000256" key="5">
    <source>
        <dbReference type="ARBA" id="ARBA00022691"/>
    </source>
</evidence>
<comment type="catalytic activity">
    <reaction evidence="7">
        <text>guanosine(37) in tRNA + S-adenosyl-L-methionine = N(1)-methylguanosine(37) in tRNA + S-adenosyl-L-homocysteine + H(+)</text>
        <dbReference type="Rhea" id="RHEA:36899"/>
        <dbReference type="Rhea" id="RHEA-COMP:10145"/>
        <dbReference type="Rhea" id="RHEA-COMP:10147"/>
        <dbReference type="ChEBI" id="CHEBI:15378"/>
        <dbReference type="ChEBI" id="CHEBI:57856"/>
        <dbReference type="ChEBI" id="CHEBI:59789"/>
        <dbReference type="ChEBI" id="CHEBI:73542"/>
        <dbReference type="ChEBI" id="CHEBI:74269"/>
        <dbReference type="EC" id="2.1.1.228"/>
    </reaction>
</comment>
<accession>B8C2L3</accession>
<dbReference type="RefSeq" id="XP_002290215.1">
    <property type="nucleotide sequence ID" value="XM_002290179.1"/>
</dbReference>
<gene>
    <name evidence="9" type="ORF">THAPSDRAFT_22685</name>
</gene>
<keyword evidence="10" id="KW-1185">Reference proteome</keyword>
<evidence type="ECO:0000313" key="9">
    <source>
        <dbReference type="EMBL" id="EED91967.1"/>
    </source>
</evidence>
<dbReference type="Proteomes" id="UP000001449">
    <property type="component" value="Chromosome 5"/>
</dbReference>
<dbReference type="AlphaFoldDB" id="B8C2L3"/>
<evidence type="ECO:0000256" key="2">
    <source>
        <dbReference type="ARBA" id="ARBA00022490"/>
    </source>
</evidence>
<dbReference type="Gene3D" id="3.40.50.150">
    <property type="entry name" value="Vaccinia Virus protein VP39"/>
    <property type="match status" value="1"/>
</dbReference>
<dbReference type="GO" id="GO:0070901">
    <property type="term" value="P:mitochondrial tRNA methylation"/>
    <property type="evidence" value="ECO:0007669"/>
    <property type="project" value="UniProtKB-ARBA"/>
</dbReference>
<evidence type="ECO:0000259" key="8">
    <source>
        <dbReference type="PROSITE" id="PS51684"/>
    </source>
</evidence>
<organism evidence="9 10">
    <name type="scientific">Thalassiosira pseudonana</name>
    <name type="common">Marine diatom</name>
    <name type="synonym">Cyclotella nana</name>
    <dbReference type="NCBI Taxonomy" id="35128"/>
    <lineage>
        <taxon>Eukaryota</taxon>
        <taxon>Sar</taxon>
        <taxon>Stramenopiles</taxon>
        <taxon>Ochrophyta</taxon>
        <taxon>Bacillariophyta</taxon>
        <taxon>Coscinodiscophyceae</taxon>
        <taxon>Thalassiosirophycidae</taxon>
        <taxon>Thalassiosirales</taxon>
        <taxon>Thalassiosiraceae</taxon>
        <taxon>Thalassiosira</taxon>
    </lineage>
</organism>
<dbReference type="Pfam" id="PF02475">
    <property type="entry name" value="TRM5-TYW2_MTfase"/>
    <property type="match status" value="1"/>
</dbReference>
<keyword evidence="2" id="KW-0963">Cytoplasm</keyword>
<keyword evidence="3" id="KW-0489">Methyltransferase</keyword>
<sequence>MEVLEGIHPRIKVVRDVVHTNDESEAFDNTHQDRKRILLATSEGINIQTQQLDKGDNITRLTQMLPHIPLETIKRLVDEFDAAPGDPERITIGYQNQPVTRILTKLLPSEAQPPPSSYEQIGHVAHLNLRSVHLPYGKLIGSVMLDRLQPSIRTVVNKLGEVGEHGASLYFDLTKVYWCTRLEGERTYMIKNEFKNNQLIADAFCGVGALCIRAALAKGCRVVANDLNPDAVAYCKDSAAKNGIDVTQREMFSVQRGDARDFIMNLGMGVAESSTTAEASASNLPHHLILNFPLDSPSFLNALRWWPSGEKIDTPPRVHVYTFARGDETQTAAEVAIDLVADGLLPEGEGNISIHLDAMYKRERSVMQHQESWLFA</sequence>
<dbReference type="GO" id="GO:0005737">
    <property type="term" value="C:cytoplasm"/>
    <property type="evidence" value="ECO:0000318"/>
    <property type="project" value="GO_Central"/>
</dbReference>
<keyword evidence="4" id="KW-0808">Transferase</keyword>
<dbReference type="InterPro" id="IPR056744">
    <property type="entry name" value="TRM5/TYW2-like_N"/>
</dbReference>
<dbReference type="InParanoid" id="B8C2L3"/>
<proteinExistence type="inferred from homology"/>
<evidence type="ECO:0000256" key="3">
    <source>
        <dbReference type="ARBA" id="ARBA00022603"/>
    </source>
</evidence>
<dbReference type="GO" id="GO:0008175">
    <property type="term" value="F:tRNA methyltransferase activity"/>
    <property type="evidence" value="ECO:0000318"/>
    <property type="project" value="GO_Central"/>
</dbReference>
<dbReference type="FunFam" id="3.30.300.110:FF:000001">
    <property type="entry name" value="tRNA (guanine(37)-N1)-methyltransferase"/>
    <property type="match status" value="1"/>
</dbReference>
<dbReference type="CDD" id="cd02440">
    <property type="entry name" value="AdoMet_MTases"/>
    <property type="match status" value="1"/>
</dbReference>
<reference evidence="9 10" key="2">
    <citation type="journal article" date="2008" name="Nature">
        <title>The Phaeodactylum genome reveals the evolutionary history of diatom genomes.</title>
        <authorList>
            <person name="Bowler C."/>
            <person name="Allen A.E."/>
            <person name="Badger J.H."/>
            <person name="Grimwood J."/>
            <person name="Jabbari K."/>
            <person name="Kuo A."/>
            <person name="Maheswari U."/>
            <person name="Martens C."/>
            <person name="Maumus F."/>
            <person name="Otillar R.P."/>
            <person name="Rayko E."/>
            <person name="Salamov A."/>
            <person name="Vandepoele K."/>
            <person name="Beszteri B."/>
            <person name="Gruber A."/>
            <person name="Heijde M."/>
            <person name="Katinka M."/>
            <person name="Mock T."/>
            <person name="Valentin K."/>
            <person name="Verret F."/>
            <person name="Berges J.A."/>
            <person name="Brownlee C."/>
            <person name="Cadoret J.P."/>
            <person name="Chiovitti A."/>
            <person name="Choi C.J."/>
            <person name="Coesel S."/>
            <person name="De Martino A."/>
            <person name="Detter J.C."/>
            <person name="Durkin C."/>
            <person name="Falciatore A."/>
            <person name="Fournet J."/>
            <person name="Haruta M."/>
            <person name="Huysman M.J."/>
            <person name="Jenkins B.D."/>
            <person name="Jiroutova K."/>
            <person name="Jorgensen R.E."/>
            <person name="Joubert Y."/>
            <person name="Kaplan A."/>
            <person name="Kroger N."/>
            <person name="Kroth P.G."/>
            <person name="La Roche J."/>
            <person name="Lindquist E."/>
            <person name="Lommer M."/>
            <person name="Martin-Jezequel V."/>
            <person name="Lopez P.J."/>
            <person name="Lucas S."/>
            <person name="Mangogna M."/>
            <person name="McGinnis K."/>
            <person name="Medlin L.K."/>
            <person name="Montsant A."/>
            <person name="Oudot-Le Secq M.P."/>
            <person name="Napoli C."/>
            <person name="Obornik M."/>
            <person name="Parker M.S."/>
            <person name="Petit J.L."/>
            <person name="Porcel B.M."/>
            <person name="Poulsen N."/>
            <person name="Robison M."/>
            <person name="Rychlewski L."/>
            <person name="Rynearson T.A."/>
            <person name="Schmutz J."/>
            <person name="Shapiro H."/>
            <person name="Siaut M."/>
            <person name="Stanley M."/>
            <person name="Sussman M.R."/>
            <person name="Taylor A.R."/>
            <person name="Vardi A."/>
            <person name="von Dassow P."/>
            <person name="Vyverman W."/>
            <person name="Willis A."/>
            <person name="Wyrwicz L.S."/>
            <person name="Rokhsar D.S."/>
            <person name="Weissenbach J."/>
            <person name="Armbrust E.V."/>
            <person name="Green B.R."/>
            <person name="Van de Peer Y."/>
            <person name="Grigoriev I.V."/>
        </authorList>
    </citation>
    <scope>NUCLEOTIDE SEQUENCE [LARGE SCALE GENOMIC DNA]</scope>
    <source>
        <strain evidence="9 10">CCMP1335</strain>
    </source>
</reference>